<protein>
    <submittedName>
        <fullName evidence="2">Uncharacterized protein</fullName>
    </submittedName>
</protein>
<proteinExistence type="predicted"/>
<dbReference type="STRING" id="361183.AMC99_00096"/>
<keyword evidence="1" id="KW-0812">Transmembrane</keyword>
<dbReference type="KEGG" id="aep:AMC99_00096"/>
<name>A0A0M3T9J5_9SPHN</name>
<dbReference type="PATRIC" id="fig|361183.4.peg.99"/>
<evidence type="ECO:0000256" key="1">
    <source>
        <dbReference type="SAM" id="Phobius"/>
    </source>
</evidence>
<feature type="transmembrane region" description="Helical" evidence="1">
    <location>
        <begin position="21"/>
        <end position="39"/>
    </location>
</feature>
<reference evidence="2 3" key="1">
    <citation type="submission" date="2015-09" db="EMBL/GenBank/DDBJ databases">
        <title>Complete genome sequence of a benzo[a]pyrene-degrading bacterium Altererythrobacter epoxidivorans CGMCC 1.7731T.</title>
        <authorList>
            <person name="Li Z."/>
            <person name="Cheng H."/>
            <person name="Huo Y."/>
            <person name="Xu X."/>
        </authorList>
    </citation>
    <scope>NUCLEOTIDE SEQUENCE [LARGE SCALE GENOMIC DNA]</scope>
    <source>
        <strain evidence="2 3">CGMCC 1.7731</strain>
    </source>
</reference>
<dbReference type="EMBL" id="CP012669">
    <property type="protein sequence ID" value="ALE15412.1"/>
    <property type="molecule type" value="Genomic_DNA"/>
</dbReference>
<evidence type="ECO:0000313" key="2">
    <source>
        <dbReference type="EMBL" id="ALE15412.1"/>
    </source>
</evidence>
<dbReference type="Proteomes" id="UP000057938">
    <property type="component" value="Chromosome"/>
</dbReference>
<keyword evidence="1" id="KW-0472">Membrane</keyword>
<keyword evidence="1" id="KW-1133">Transmembrane helix</keyword>
<keyword evidence="3" id="KW-1185">Reference proteome</keyword>
<accession>A0A0M3T9J5</accession>
<organism evidence="2 3">
    <name type="scientific">Altererythrobacter epoxidivorans</name>
    <dbReference type="NCBI Taxonomy" id="361183"/>
    <lineage>
        <taxon>Bacteria</taxon>
        <taxon>Pseudomonadati</taxon>
        <taxon>Pseudomonadota</taxon>
        <taxon>Alphaproteobacteria</taxon>
        <taxon>Sphingomonadales</taxon>
        <taxon>Erythrobacteraceae</taxon>
        <taxon>Altererythrobacter</taxon>
    </lineage>
</organism>
<gene>
    <name evidence="2" type="ORF">AMC99_00096</name>
</gene>
<dbReference type="AlphaFoldDB" id="A0A0M3T9J5"/>
<evidence type="ECO:0000313" key="3">
    <source>
        <dbReference type="Proteomes" id="UP000057938"/>
    </source>
</evidence>
<sequence>MDGVWMRAGELEQVSATRTRLAMYLAMAFIGLGAGFGTTQSTARAEQVSYQLAEGVDLSPAALLHIQP</sequence>